<dbReference type="CDD" id="cd00200">
    <property type="entry name" value="WD40"/>
    <property type="match status" value="1"/>
</dbReference>
<keyword evidence="2 6" id="KW-0698">rRNA processing</keyword>
<feature type="repeat" description="WD" evidence="7">
    <location>
        <begin position="127"/>
        <end position="140"/>
    </location>
</feature>
<comment type="caution">
    <text evidence="10">The sequence shown here is derived from an EMBL/GenBank/DDBJ whole genome shotgun (WGS) entry which is preliminary data.</text>
</comment>
<keyword evidence="5 6" id="KW-0539">Nucleus</keyword>
<keyword evidence="4" id="KW-0677">Repeat</keyword>
<comment type="subcellular location">
    <subcellularLocation>
        <location evidence="6">Nucleus</location>
        <location evidence="6">Nucleolus</location>
    </subcellularLocation>
    <subcellularLocation>
        <location evidence="6">Nucleus</location>
        <location evidence="6">Nucleoplasm</location>
    </subcellularLocation>
</comment>
<dbReference type="Proteomes" id="UP001159405">
    <property type="component" value="Unassembled WGS sequence"/>
</dbReference>
<dbReference type="PROSITE" id="PS50294">
    <property type="entry name" value="WD_REPEATS_REGION"/>
    <property type="match status" value="4"/>
</dbReference>
<feature type="repeat" description="WD" evidence="7">
    <location>
        <begin position="322"/>
        <end position="345"/>
    </location>
</feature>
<evidence type="ECO:0000256" key="7">
    <source>
        <dbReference type="PROSITE-ProRule" id="PRU00221"/>
    </source>
</evidence>
<organism evidence="10 11">
    <name type="scientific">Porites lobata</name>
    <dbReference type="NCBI Taxonomy" id="104759"/>
    <lineage>
        <taxon>Eukaryota</taxon>
        <taxon>Metazoa</taxon>
        <taxon>Cnidaria</taxon>
        <taxon>Anthozoa</taxon>
        <taxon>Hexacorallia</taxon>
        <taxon>Scleractinia</taxon>
        <taxon>Fungiina</taxon>
        <taxon>Poritidae</taxon>
        <taxon>Porites</taxon>
    </lineage>
</organism>
<dbReference type="InterPro" id="IPR019775">
    <property type="entry name" value="WD40_repeat_CS"/>
</dbReference>
<evidence type="ECO:0000256" key="6">
    <source>
        <dbReference type="HAMAP-Rule" id="MF_03029"/>
    </source>
</evidence>
<proteinExistence type="inferred from homology"/>
<evidence type="ECO:0000256" key="2">
    <source>
        <dbReference type="ARBA" id="ARBA00022552"/>
    </source>
</evidence>
<dbReference type="SMART" id="SM00320">
    <property type="entry name" value="WD40"/>
    <property type="match status" value="7"/>
</dbReference>
<dbReference type="PRINTS" id="PR00320">
    <property type="entry name" value="GPROTEINBRPT"/>
</dbReference>
<feature type="repeat" description="WD" evidence="7">
    <location>
        <begin position="358"/>
        <end position="393"/>
    </location>
</feature>
<dbReference type="Pfam" id="PF08154">
    <property type="entry name" value="NLE"/>
    <property type="match status" value="1"/>
</dbReference>
<keyword evidence="11" id="KW-1185">Reference proteome</keyword>
<dbReference type="InterPro" id="IPR015943">
    <property type="entry name" value="WD40/YVTN_repeat-like_dom_sf"/>
</dbReference>
<dbReference type="Gene3D" id="2.130.10.10">
    <property type="entry name" value="YVTN repeat-like/Quinoprotein amine dehydrogenase"/>
    <property type="match status" value="3"/>
</dbReference>
<dbReference type="InterPro" id="IPR012972">
    <property type="entry name" value="NLE"/>
</dbReference>
<reference evidence="10 11" key="1">
    <citation type="submission" date="2022-05" db="EMBL/GenBank/DDBJ databases">
        <authorList>
            <consortium name="Genoscope - CEA"/>
            <person name="William W."/>
        </authorList>
    </citation>
    <scope>NUCLEOTIDE SEQUENCE [LARGE SCALE GENOMIC DNA]</scope>
</reference>
<dbReference type="EMBL" id="CALNXK010000133">
    <property type="protein sequence ID" value="CAH3165551.1"/>
    <property type="molecule type" value="Genomic_DNA"/>
</dbReference>
<dbReference type="HAMAP" id="MF_03029">
    <property type="entry name" value="WDR12"/>
    <property type="match status" value="1"/>
</dbReference>
<feature type="repeat" description="WD" evidence="7">
    <location>
        <begin position="200"/>
        <end position="232"/>
    </location>
</feature>
<keyword evidence="1 6" id="KW-0690">Ribosome biogenesis</keyword>
<evidence type="ECO:0000256" key="1">
    <source>
        <dbReference type="ARBA" id="ARBA00022517"/>
    </source>
</evidence>
<feature type="domain" description="NLE" evidence="9">
    <location>
        <begin position="9"/>
        <end position="83"/>
    </location>
</feature>
<dbReference type="InterPro" id="IPR020472">
    <property type="entry name" value="WD40_PAC1"/>
</dbReference>
<evidence type="ECO:0000256" key="8">
    <source>
        <dbReference type="SAM" id="MobiDB-lite"/>
    </source>
</evidence>
<evidence type="ECO:0000313" key="11">
    <source>
        <dbReference type="Proteomes" id="UP001159405"/>
    </source>
</evidence>
<dbReference type="Pfam" id="PF00400">
    <property type="entry name" value="WD40"/>
    <property type="match status" value="7"/>
</dbReference>
<dbReference type="PANTHER" id="PTHR19855">
    <property type="entry name" value="WD40 REPEAT PROTEIN 12, 37"/>
    <property type="match status" value="1"/>
</dbReference>
<dbReference type="InterPro" id="IPR001680">
    <property type="entry name" value="WD40_rpt"/>
</dbReference>
<feature type="region of interest" description="Disordered" evidence="8">
    <location>
        <begin position="238"/>
        <end position="269"/>
    </location>
</feature>
<comment type="function">
    <text evidence="6">Required for maturation of ribosomal RNAs and formation of the large ribosomal subunit.</text>
</comment>
<feature type="repeat" description="WD" evidence="7">
    <location>
        <begin position="402"/>
        <end position="435"/>
    </location>
</feature>
<evidence type="ECO:0000259" key="9">
    <source>
        <dbReference type="Pfam" id="PF08154"/>
    </source>
</evidence>
<dbReference type="PROSITE" id="PS00678">
    <property type="entry name" value="WD_REPEATS_1"/>
    <property type="match status" value="2"/>
</dbReference>
<gene>
    <name evidence="10" type="ORF">PLOB_00007215</name>
</gene>
<protein>
    <recommendedName>
        <fullName evidence="6">Ribosome biogenesis protein WDR12 homolog</fullName>
    </recommendedName>
</protein>
<keyword evidence="3 7" id="KW-0853">WD repeat</keyword>
<feature type="repeat" description="WD" evidence="7">
    <location>
        <begin position="273"/>
        <end position="313"/>
    </location>
</feature>
<evidence type="ECO:0000256" key="4">
    <source>
        <dbReference type="ARBA" id="ARBA00022737"/>
    </source>
</evidence>
<sequence>MADEESGYVQARFTTKQKRYAVPENPFSVPVKVGSQELNELISSLLVSNESELSESDTENERNFQFDFLIDGIYLHDTLDKHLKSHNITTESVVEIEYVEKHPAPRPDNCLLHDDWVSSVAVCKKCILSGSYDGNVHVWDFTGTCILTYDGHTSPVKSVCWIDIGKCDDKGVFISSSQDQSIRLNQWSCDKNKAECIHICKGHSQSVDTIAVDVSKSKFCSGSWDRTLKIWSAVPDLSASDEPDDDDVKVKKKQKTAVTSKRKPTTRTPLMTLSGHTEAISSVLWMDNNTVCSASWDHSIRIWDLSAGVNKQTLNGSKVFCSISYSPLSKLLVSGSTDRHVRLWDPRMTDGAVVKNTLTSHQGWVSSVAWSPSSEFELISGSYDMTVKLWDTRRLNAPLYTMTGHQDKVMCVSWTQQKSILSGGADNQLIIYDISGGGWRTTDSEMEYQSADTT</sequence>
<accession>A0ABN8QJC3</accession>
<dbReference type="PANTHER" id="PTHR19855:SF11">
    <property type="entry name" value="RIBOSOME BIOGENESIS PROTEIN WDR12"/>
    <property type="match status" value="1"/>
</dbReference>
<comment type="similarity">
    <text evidence="6">Belongs to the WD repeat WDR12/YTM1 family.</text>
</comment>
<dbReference type="PROSITE" id="PS50082">
    <property type="entry name" value="WD_REPEATS_2"/>
    <property type="match status" value="6"/>
</dbReference>
<evidence type="ECO:0000313" key="10">
    <source>
        <dbReference type="EMBL" id="CAH3165551.1"/>
    </source>
</evidence>
<feature type="compositionally biased region" description="Basic residues" evidence="8">
    <location>
        <begin position="250"/>
        <end position="265"/>
    </location>
</feature>
<dbReference type="SUPFAM" id="SSF50978">
    <property type="entry name" value="WD40 repeat-like"/>
    <property type="match status" value="1"/>
</dbReference>
<evidence type="ECO:0000256" key="5">
    <source>
        <dbReference type="ARBA" id="ARBA00023242"/>
    </source>
</evidence>
<dbReference type="InterPro" id="IPR036322">
    <property type="entry name" value="WD40_repeat_dom_sf"/>
</dbReference>
<name>A0ABN8QJC3_9CNID</name>
<evidence type="ECO:0000256" key="3">
    <source>
        <dbReference type="ARBA" id="ARBA00022574"/>
    </source>
</evidence>
<dbReference type="InterPro" id="IPR028599">
    <property type="entry name" value="WDR12/Ytm1"/>
</dbReference>